<dbReference type="InterPro" id="IPR012338">
    <property type="entry name" value="Beta-lactam/transpept-like"/>
</dbReference>
<dbReference type="EMBL" id="LNIX01000024">
    <property type="protein sequence ID" value="OXA42853.1"/>
    <property type="molecule type" value="Genomic_DNA"/>
</dbReference>
<dbReference type="Pfam" id="PF00144">
    <property type="entry name" value="Beta-lactamase"/>
    <property type="match status" value="1"/>
</dbReference>
<proteinExistence type="predicted"/>
<comment type="caution">
    <text evidence="3">The sequence shown here is derived from an EMBL/GenBank/DDBJ whole genome shotgun (WGS) entry which is preliminary data.</text>
</comment>
<protein>
    <submittedName>
        <fullName evidence="3">Gigasin-6</fullName>
    </submittedName>
</protein>
<dbReference type="SUPFAM" id="SSF56601">
    <property type="entry name" value="beta-lactamase/transpeptidase-like"/>
    <property type="match status" value="1"/>
</dbReference>
<dbReference type="PANTHER" id="PTHR46825">
    <property type="entry name" value="D-ALANYL-D-ALANINE-CARBOXYPEPTIDASE/ENDOPEPTIDASE AMPH"/>
    <property type="match status" value="1"/>
</dbReference>
<dbReference type="PANTHER" id="PTHR46825:SF15">
    <property type="entry name" value="BETA-LACTAMASE-RELATED DOMAIN-CONTAINING PROTEIN"/>
    <property type="match status" value="1"/>
</dbReference>
<sequence length="544" mass="60587">MAKFFVLLLALVFGISSAQENVIPPEIRVEIDALLESWMTSKNTPGLSLAITRGDGELVYTRGYGYRDVENRLQSFAATVVIKKLNEMFPELDVTVLDTPIRILAPGYNFVLSDRYRSESVTFRDLLSHRVCTFPELAGMWVQTYTSFEDIYYRHRYTVEYCSFRNGYVYNNGLIGMAGDIIAHMANSTFNEMLSELLGAIGMNETTWVKESDDHNNMMGRSVPYIWKDDGLIRYNPELLKGVVIVNAAGGILSSAQDMMKYMQFQLNLGNVGGQQIVPEAVMGWLTAPSNLQVAGFIKTGDNPNATVDLNLAYGLCLNVGVYDGWLRVSHGGYIPPYESLMHLFPSLNLGIFVTMNGPGTAAASAEPVNALLNKIFDILQGNTKRGSKVASHSFSDLTVGPYPIIRERKENKVEGLAQVKRIEPEEAVGVFGSGFNGEMSLTMRTNPSGGQQLYVEYGVWGHGWLTQTSNATFTIEWDNDYWMLAWSNQVGPTEVILYFVDADTIQFWDNGFQSATNFERGLRVDDLPEIPYAPDSCGPEYLA</sequence>
<keyword evidence="1" id="KW-0732">Signal</keyword>
<dbReference type="AlphaFoldDB" id="A0A226DCD9"/>
<name>A0A226DCD9_FOLCA</name>
<gene>
    <name evidence="3" type="ORF">Fcan01_22314</name>
</gene>
<evidence type="ECO:0000313" key="3">
    <source>
        <dbReference type="EMBL" id="OXA42853.1"/>
    </source>
</evidence>
<feature type="signal peptide" evidence="1">
    <location>
        <begin position="1"/>
        <end position="18"/>
    </location>
</feature>
<accession>A0A226DCD9</accession>
<evidence type="ECO:0000256" key="1">
    <source>
        <dbReference type="SAM" id="SignalP"/>
    </source>
</evidence>
<evidence type="ECO:0000313" key="4">
    <source>
        <dbReference type="Proteomes" id="UP000198287"/>
    </source>
</evidence>
<reference evidence="3 4" key="1">
    <citation type="submission" date="2015-12" db="EMBL/GenBank/DDBJ databases">
        <title>The genome of Folsomia candida.</title>
        <authorList>
            <person name="Faddeeva A."/>
            <person name="Derks M.F."/>
            <person name="Anvar Y."/>
            <person name="Smit S."/>
            <person name="Van Straalen N."/>
            <person name="Roelofs D."/>
        </authorList>
    </citation>
    <scope>NUCLEOTIDE SEQUENCE [LARGE SCALE GENOMIC DNA]</scope>
    <source>
        <strain evidence="3 4">VU population</strain>
        <tissue evidence="3">Whole body</tissue>
    </source>
</reference>
<evidence type="ECO:0000259" key="2">
    <source>
        <dbReference type="Pfam" id="PF00144"/>
    </source>
</evidence>
<dbReference type="OrthoDB" id="5946976at2759"/>
<dbReference type="InterPro" id="IPR001466">
    <property type="entry name" value="Beta-lactam-related"/>
</dbReference>
<dbReference type="Proteomes" id="UP000198287">
    <property type="component" value="Unassembled WGS sequence"/>
</dbReference>
<organism evidence="3 4">
    <name type="scientific">Folsomia candida</name>
    <name type="common">Springtail</name>
    <dbReference type="NCBI Taxonomy" id="158441"/>
    <lineage>
        <taxon>Eukaryota</taxon>
        <taxon>Metazoa</taxon>
        <taxon>Ecdysozoa</taxon>
        <taxon>Arthropoda</taxon>
        <taxon>Hexapoda</taxon>
        <taxon>Collembola</taxon>
        <taxon>Entomobryomorpha</taxon>
        <taxon>Isotomoidea</taxon>
        <taxon>Isotomidae</taxon>
        <taxon>Proisotominae</taxon>
        <taxon>Folsomia</taxon>
    </lineage>
</organism>
<keyword evidence="4" id="KW-1185">Reference proteome</keyword>
<feature type="chain" id="PRO_5012013869" evidence="1">
    <location>
        <begin position="19"/>
        <end position="544"/>
    </location>
</feature>
<dbReference type="Gene3D" id="3.40.710.10">
    <property type="entry name" value="DD-peptidase/beta-lactamase superfamily"/>
    <property type="match status" value="1"/>
</dbReference>
<feature type="domain" description="Beta-lactamase-related" evidence="2">
    <location>
        <begin position="97"/>
        <end position="365"/>
    </location>
</feature>
<dbReference type="InterPro" id="IPR050491">
    <property type="entry name" value="AmpC-like"/>
</dbReference>